<evidence type="ECO:0000256" key="3">
    <source>
        <dbReference type="ARBA" id="ARBA00022781"/>
    </source>
</evidence>
<keyword evidence="10" id="KW-1185">Reference proteome</keyword>
<keyword evidence="2 8" id="KW-0813">Transport</keyword>
<name>A0A8A7K6S3_9FIRM</name>
<evidence type="ECO:0000313" key="9">
    <source>
        <dbReference type="EMBL" id="QTL96870.1"/>
    </source>
</evidence>
<keyword evidence="3 8" id="KW-0375">Hydrogen ion transport</keyword>
<dbReference type="Proteomes" id="UP000665020">
    <property type="component" value="Chromosome"/>
</dbReference>
<dbReference type="AlphaFoldDB" id="A0A8A7K6S3"/>
<dbReference type="InterPro" id="IPR026015">
    <property type="entry name" value="ATP_synth_OSCP/delta_N_sf"/>
</dbReference>
<dbReference type="Gene3D" id="1.10.520.20">
    <property type="entry name" value="N-terminal domain of the delta subunit of the F1F0-ATP synthase"/>
    <property type="match status" value="1"/>
</dbReference>
<comment type="function">
    <text evidence="8">F(1)F(0) ATP synthase produces ATP from ADP in the presence of a proton or sodium gradient. F-type ATPases consist of two structural domains, F(1) containing the extramembraneous catalytic core and F(0) containing the membrane proton channel, linked together by a central stalk and a peripheral stalk. During catalysis, ATP synthesis in the catalytic domain of F(1) is coupled via a rotary mechanism of the central stalk subunits to proton translocation.</text>
</comment>
<dbReference type="KEGG" id="ifn:GM661_02210"/>
<dbReference type="SUPFAM" id="SSF47928">
    <property type="entry name" value="N-terminal domain of the delta subunit of the F1F0-ATP synthase"/>
    <property type="match status" value="1"/>
</dbReference>
<comment type="subcellular location">
    <subcellularLocation>
        <location evidence="8">Cell membrane</location>
        <topology evidence="8">Peripheral membrane protein</topology>
    </subcellularLocation>
    <subcellularLocation>
        <location evidence="1">Membrane</location>
    </subcellularLocation>
</comment>
<dbReference type="GO" id="GO:0046933">
    <property type="term" value="F:proton-transporting ATP synthase activity, rotational mechanism"/>
    <property type="evidence" value="ECO:0007669"/>
    <property type="project" value="UniProtKB-UniRule"/>
</dbReference>
<evidence type="ECO:0000256" key="5">
    <source>
        <dbReference type="ARBA" id="ARBA00023136"/>
    </source>
</evidence>
<keyword evidence="5 8" id="KW-0472">Membrane</keyword>
<keyword evidence="6 8" id="KW-0139">CF(1)</keyword>
<accession>A0A8A7K6S3</accession>
<dbReference type="Pfam" id="PF00213">
    <property type="entry name" value="OSCP"/>
    <property type="match status" value="1"/>
</dbReference>
<dbReference type="GO" id="GO:0005886">
    <property type="term" value="C:plasma membrane"/>
    <property type="evidence" value="ECO:0007669"/>
    <property type="project" value="UniProtKB-SubCell"/>
</dbReference>
<evidence type="ECO:0000256" key="4">
    <source>
        <dbReference type="ARBA" id="ARBA00023065"/>
    </source>
</evidence>
<protein>
    <recommendedName>
        <fullName evidence="8">ATP synthase subunit delta</fullName>
    </recommendedName>
    <alternativeName>
        <fullName evidence="8">ATP synthase F(1) sector subunit delta</fullName>
    </alternativeName>
    <alternativeName>
        <fullName evidence="8">F-type ATPase subunit delta</fullName>
        <shortName evidence="8">F-ATPase subunit delta</shortName>
    </alternativeName>
</protein>
<proteinExistence type="inferred from homology"/>
<keyword evidence="7 8" id="KW-0066">ATP synthesis</keyword>
<comment type="function">
    <text evidence="8">This protein is part of the stalk that links CF(0) to CF(1). It either transmits conformational changes from CF(0) to CF(1) or is implicated in proton conduction.</text>
</comment>
<evidence type="ECO:0000256" key="8">
    <source>
        <dbReference type="HAMAP-Rule" id="MF_01416"/>
    </source>
</evidence>
<reference evidence="9" key="1">
    <citation type="submission" date="2019-12" db="EMBL/GenBank/DDBJ databases">
        <authorList>
            <person name="zhang j."/>
            <person name="sun C.M."/>
        </authorList>
    </citation>
    <scope>NUCLEOTIDE SEQUENCE</scope>
    <source>
        <strain evidence="9">NS-1</strain>
    </source>
</reference>
<evidence type="ECO:0000256" key="2">
    <source>
        <dbReference type="ARBA" id="ARBA00022448"/>
    </source>
</evidence>
<gene>
    <name evidence="8" type="primary">atpH</name>
    <name evidence="9" type="ORF">GM661_02210</name>
</gene>
<sequence length="186" mass="21368">MINNEVALKYSKALFELGKEKDSLLLFQKELNQVWDLIENNGEFRQAFFHKRILPTDKKAIIKELFTGETSEYTLNFINLLIDNRREENIESIIDNFKTLVNREEAIVEVEVITAVELGDDLEAQLKDKLNQLLDYEVVVYPKTDPKIIGGMVLKFNDFIVDGSIKRGLTKLEEDIKSVPSSMLGV</sequence>
<dbReference type="PROSITE" id="PS00389">
    <property type="entry name" value="ATPASE_DELTA"/>
    <property type="match status" value="1"/>
</dbReference>
<keyword evidence="8" id="KW-1003">Cell membrane</keyword>
<dbReference type="InterPro" id="IPR020781">
    <property type="entry name" value="ATPase_OSCP/d_CS"/>
</dbReference>
<evidence type="ECO:0000256" key="6">
    <source>
        <dbReference type="ARBA" id="ARBA00023196"/>
    </source>
</evidence>
<comment type="similarity">
    <text evidence="8">Belongs to the ATPase delta chain family.</text>
</comment>
<dbReference type="RefSeq" id="WP_230868550.1">
    <property type="nucleotide sequence ID" value="NZ_CP046640.1"/>
</dbReference>
<dbReference type="EMBL" id="CP046640">
    <property type="protein sequence ID" value="QTL96870.1"/>
    <property type="molecule type" value="Genomic_DNA"/>
</dbReference>
<keyword evidence="4 8" id="KW-0406">Ion transport</keyword>
<dbReference type="PANTHER" id="PTHR11910">
    <property type="entry name" value="ATP SYNTHASE DELTA CHAIN"/>
    <property type="match status" value="1"/>
</dbReference>
<organism evidence="9 10">
    <name type="scientific">Iocasia fonsfrigidae</name>
    <dbReference type="NCBI Taxonomy" id="2682810"/>
    <lineage>
        <taxon>Bacteria</taxon>
        <taxon>Bacillati</taxon>
        <taxon>Bacillota</taxon>
        <taxon>Clostridia</taxon>
        <taxon>Halanaerobiales</taxon>
        <taxon>Halanaerobiaceae</taxon>
        <taxon>Iocasia</taxon>
    </lineage>
</organism>
<dbReference type="PRINTS" id="PR00125">
    <property type="entry name" value="ATPASEDELTA"/>
</dbReference>
<evidence type="ECO:0000256" key="7">
    <source>
        <dbReference type="ARBA" id="ARBA00023310"/>
    </source>
</evidence>
<dbReference type="HAMAP" id="MF_01416">
    <property type="entry name" value="ATP_synth_delta_bact"/>
    <property type="match status" value="1"/>
</dbReference>
<evidence type="ECO:0000313" key="10">
    <source>
        <dbReference type="Proteomes" id="UP000665020"/>
    </source>
</evidence>
<evidence type="ECO:0000256" key="1">
    <source>
        <dbReference type="ARBA" id="ARBA00004370"/>
    </source>
</evidence>
<dbReference type="GO" id="GO:0045259">
    <property type="term" value="C:proton-transporting ATP synthase complex"/>
    <property type="evidence" value="ECO:0007669"/>
    <property type="project" value="UniProtKB-KW"/>
</dbReference>
<dbReference type="InterPro" id="IPR000711">
    <property type="entry name" value="ATPase_OSCP/dsu"/>
</dbReference>
<dbReference type="NCBIfam" id="TIGR01145">
    <property type="entry name" value="ATP_synt_delta"/>
    <property type="match status" value="1"/>
</dbReference>